<accession>V6KBI8</accession>
<dbReference type="OrthoDB" id="3419910at2"/>
<proteinExistence type="predicted"/>
<protein>
    <submittedName>
        <fullName evidence="3">Uncharacterized protein</fullName>
    </submittedName>
</protein>
<organism evidence="3 4">
    <name type="scientific">Streptomyces roseochromogenus subsp. oscitans DS 12.976</name>
    <dbReference type="NCBI Taxonomy" id="1352936"/>
    <lineage>
        <taxon>Bacteria</taxon>
        <taxon>Bacillati</taxon>
        <taxon>Actinomycetota</taxon>
        <taxon>Actinomycetes</taxon>
        <taxon>Kitasatosporales</taxon>
        <taxon>Streptomycetaceae</taxon>
        <taxon>Streptomyces</taxon>
    </lineage>
</organism>
<feature type="region of interest" description="Disordered" evidence="1">
    <location>
        <begin position="328"/>
        <end position="370"/>
    </location>
</feature>
<feature type="compositionally biased region" description="Basic and acidic residues" evidence="1">
    <location>
        <begin position="15"/>
        <end position="34"/>
    </location>
</feature>
<keyword evidence="2" id="KW-1133">Transmembrane helix</keyword>
<evidence type="ECO:0000256" key="2">
    <source>
        <dbReference type="SAM" id="Phobius"/>
    </source>
</evidence>
<dbReference type="STRING" id="1352936.M878_20565"/>
<feature type="compositionally biased region" description="Gly residues" evidence="1">
    <location>
        <begin position="93"/>
        <end position="102"/>
    </location>
</feature>
<feature type="compositionally biased region" description="Basic and acidic residues" evidence="1">
    <location>
        <begin position="43"/>
        <end position="60"/>
    </location>
</feature>
<feature type="compositionally biased region" description="Polar residues" evidence="1">
    <location>
        <begin position="360"/>
        <end position="370"/>
    </location>
</feature>
<dbReference type="HOGENOM" id="CLU_070329_0_0_11"/>
<dbReference type="EMBL" id="AWQX01000177">
    <property type="protein sequence ID" value="EST29472.1"/>
    <property type="molecule type" value="Genomic_DNA"/>
</dbReference>
<gene>
    <name evidence="3" type="ORF">M878_20565</name>
</gene>
<keyword evidence="4" id="KW-1185">Reference proteome</keyword>
<sequence length="370" mass="39564">MGKGGESSISDEEWERFVREAEAGTRPAPEEPSARARMVAARLREQPGRPDAWRSHEPPRRRAGRARYVAGLVVAAGLLVVALNPGRVTGWFGSGGEGGKGAGTPLAVESKRPDQPPPTEAASQLPTLAQPFRGSPAARWGDGAAGIGMPAARATGWMSKLQVAQALRRSRDFLVASDLDPGVLRGERPEKAIALINPRQRDVQGYLTAAFRAPSRKNDPLLLFSRFDKAKVRLVGDVVKTRGRITYREGERGAVEVTADVTFVYPVARATAGGDDVERTIVRRELIMSWDDPAKVITEPGTFSLLSYKSDTTNGGCGTYTGYLSPEFGTESASATPDDGPTIDPYDRSTAVDAGRRGNGDTTCGTATRS</sequence>
<dbReference type="PATRIC" id="fig|1352936.5.peg.4309"/>
<keyword evidence="2" id="KW-0812">Transmembrane</keyword>
<dbReference type="AlphaFoldDB" id="V6KBI8"/>
<feature type="region of interest" description="Disordered" evidence="1">
    <location>
        <begin position="1"/>
        <end position="38"/>
    </location>
</feature>
<dbReference type="RefSeq" id="WP_023548102.1">
    <property type="nucleotide sequence ID" value="NZ_CM002285.1"/>
</dbReference>
<feature type="transmembrane region" description="Helical" evidence="2">
    <location>
        <begin position="66"/>
        <end position="83"/>
    </location>
</feature>
<feature type="region of interest" description="Disordered" evidence="1">
    <location>
        <begin position="43"/>
        <end position="62"/>
    </location>
</feature>
<evidence type="ECO:0000313" key="4">
    <source>
        <dbReference type="Proteomes" id="UP000017984"/>
    </source>
</evidence>
<name>V6KBI8_STRRC</name>
<dbReference type="Proteomes" id="UP000017984">
    <property type="component" value="Chromosome"/>
</dbReference>
<evidence type="ECO:0000313" key="3">
    <source>
        <dbReference type="EMBL" id="EST29472.1"/>
    </source>
</evidence>
<keyword evidence="2" id="KW-0472">Membrane</keyword>
<feature type="region of interest" description="Disordered" evidence="1">
    <location>
        <begin position="93"/>
        <end position="141"/>
    </location>
</feature>
<evidence type="ECO:0000256" key="1">
    <source>
        <dbReference type="SAM" id="MobiDB-lite"/>
    </source>
</evidence>
<comment type="caution">
    <text evidence="3">The sequence shown here is derived from an EMBL/GenBank/DDBJ whole genome shotgun (WGS) entry which is preliminary data.</text>
</comment>
<reference evidence="3 4" key="1">
    <citation type="journal article" date="2014" name="Genome Announc.">
        <title>Draft Genome Sequence of Streptomyces roseochromogenes subsp. oscitans DS 12.976, Producer of the Aminocoumarin Antibiotic Clorobiocin.</title>
        <authorList>
            <person name="Ruckert C."/>
            <person name="Kalinowski J."/>
            <person name="Heide L."/>
            <person name="Apel A.K."/>
        </authorList>
    </citation>
    <scope>NUCLEOTIDE SEQUENCE [LARGE SCALE GENOMIC DNA]</scope>
    <source>
        <strain evidence="3 4">DS 12.976</strain>
    </source>
</reference>